<gene>
    <name evidence="4" type="ORF">SBAD_LOCUS3919</name>
</gene>
<dbReference type="Gene3D" id="1.10.238.10">
    <property type="entry name" value="EF-hand"/>
    <property type="match status" value="1"/>
</dbReference>
<evidence type="ECO:0000313" key="6">
    <source>
        <dbReference type="WBParaSite" id="SBAD_0000409501-mRNA-1"/>
    </source>
</evidence>
<reference evidence="4 5" key="2">
    <citation type="submission" date="2018-11" db="EMBL/GenBank/DDBJ databases">
        <authorList>
            <consortium name="Pathogen Informatics"/>
        </authorList>
    </citation>
    <scope>NUCLEOTIDE SEQUENCE [LARGE SCALE GENOMIC DNA]</scope>
</reference>
<keyword evidence="2" id="KW-0963">Cytoplasm</keyword>
<accession>A0A183IJX3</accession>
<dbReference type="OrthoDB" id="10265007at2759"/>
<dbReference type="InterPro" id="IPR011992">
    <property type="entry name" value="EF-hand-dom_pair"/>
</dbReference>
<name>A0A183IJX3_9BILA</name>
<organism evidence="6">
    <name type="scientific">Soboliphyme baturini</name>
    <dbReference type="NCBI Taxonomy" id="241478"/>
    <lineage>
        <taxon>Eukaryota</taxon>
        <taxon>Metazoa</taxon>
        <taxon>Ecdysozoa</taxon>
        <taxon>Nematoda</taxon>
        <taxon>Enoplea</taxon>
        <taxon>Dorylaimia</taxon>
        <taxon>Dioctophymatida</taxon>
        <taxon>Dioctophymatoidea</taxon>
        <taxon>Soboliphymatidae</taxon>
        <taxon>Soboliphyme</taxon>
    </lineage>
</organism>
<reference evidence="6" key="1">
    <citation type="submission" date="2016-06" db="UniProtKB">
        <authorList>
            <consortium name="WormBaseParasite"/>
        </authorList>
    </citation>
    <scope>IDENTIFICATION</scope>
</reference>
<sequence length="432" mass="50362">MDERHSQEYELFEQYYNKMKSAECANRASENRHGIESLPPAAEVAISAEEDDDLAMRLRDEARSTFLKKKNDQLLDHEKLKQLWCLLERHCFSAGVDEADAKAKRFFSATVFAKLQHGNVTGLVPLDSFFNYVMRKTWLWQNRISLSLYDITGDGYLTERDLELYVTELLPSIAHLKRLDSSFHPFYVCSVVRRFMFFLDKKRLGKVKIVDILASGFLDELLELREPTDEQANDSVVDSQASGEIQRSHNWFSMSNALSMYGRYVNLDTNRNGMLSKEELMQYDGGTLTEEFVTRLFQEHLTYEGEMDYKAYLDFVLARLNMKHPASLRYFFKIFDVRQQNFLDALDINYFFRGIQRALIEQDQQPIEFQDIKDEIFDIVKPADRNIITLDDLINCDQGDTIVNILTDVNGFLSYENRDFSENIANVAYADF</sequence>
<dbReference type="GO" id="GO:0035303">
    <property type="term" value="P:regulation of dephosphorylation"/>
    <property type="evidence" value="ECO:0007669"/>
    <property type="project" value="InterPro"/>
</dbReference>
<evidence type="ECO:0000256" key="3">
    <source>
        <dbReference type="ARBA" id="ARBA00022837"/>
    </source>
</evidence>
<dbReference type="PANTHER" id="PTHR12085:SF3">
    <property type="entry name" value="SERINE_THREONINE-PROTEIN PHOSPHATASE 2A REGULATORY SUBUNIT B'' SUBUNIT GAMMA"/>
    <property type="match status" value="1"/>
</dbReference>
<dbReference type="WBParaSite" id="SBAD_0000409501-mRNA-1">
    <property type="protein sequence ID" value="SBAD_0000409501-mRNA-1"/>
    <property type="gene ID" value="SBAD_0000409501"/>
</dbReference>
<dbReference type="GO" id="GO:0005813">
    <property type="term" value="C:centrosome"/>
    <property type="evidence" value="ECO:0007669"/>
    <property type="project" value="TreeGrafter"/>
</dbReference>
<dbReference type="PANTHER" id="PTHR12085">
    <property type="entry name" value="SERINE/THREONINE-PROTEIN PHOSPHATASE 2A REGULATORY SUBUNIT B'' SUBUNIT GAMMA"/>
    <property type="match status" value="1"/>
</dbReference>
<dbReference type="GO" id="GO:0000226">
    <property type="term" value="P:microtubule cytoskeleton organization"/>
    <property type="evidence" value="ECO:0007669"/>
    <property type="project" value="TreeGrafter"/>
</dbReference>
<evidence type="ECO:0000313" key="4">
    <source>
        <dbReference type="EMBL" id="VDP02792.1"/>
    </source>
</evidence>
<keyword evidence="5" id="KW-1185">Reference proteome</keyword>
<dbReference type="Gene3D" id="1.10.238.220">
    <property type="match status" value="1"/>
</dbReference>
<evidence type="ECO:0000313" key="5">
    <source>
        <dbReference type="Proteomes" id="UP000270296"/>
    </source>
</evidence>
<dbReference type="InterPro" id="IPR039865">
    <property type="entry name" value="PPP2R3C"/>
</dbReference>
<dbReference type="GO" id="GO:0005819">
    <property type="term" value="C:spindle"/>
    <property type="evidence" value="ECO:0007669"/>
    <property type="project" value="TreeGrafter"/>
</dbReference>
<dbReference type="Proteomes" id="UP000270296">
    <property type="component" value="Unassembled WGS sequence"/>
</dbReference>
<dbReference type="CDD" id="cd21505">
    <property type="entry name" value="PPP2R3C"/>
    <property type="match status" value="1"/>
</dbReference>
<dbReference type="EMBL" id="UZAM01008022">
    <property type="protein sequence ID" value="VDP02792.1"/>
    <property type="molecule type" value="Genomic_DNA"/>
</dbReference>
<protein>
    <submittedName>
        <fullName evidence="6">Serine/threonine-protein phosphatase 2A regulatory subunit B'' subunit gamma</fullName>
    </submittedName>
</protein>
<comment type="subcellular location">
    <subcellularLocation>
        <location evidence="1">Cytoplasm</location>
    </subcellularLocation>
</comment>
<keyword evidence="3" id="KW-0106">Calcium</keyword>
<dbReference type="GO" id="GO:0030865">
    <property type="term" value="P:cortical cytoskeleton organization"/>
    <property type="evidence" value="ECO:0007669"/>
    <property type="project" value="TreeGrafter"/>
</dbReference>
<dbReference type="PROSITE" id="PS00018">
    <property type="entry name" value="EF_HAND_1"/>
    <property type="match status" value="1"/>
</dbReference>
<evidence type="ECO:0000256" key="1">
    <source>
        <dbReference type="ARBA" id="ARBA00004496"/>
    </source>
</evidence>
<dbReference type="AlphaFoldDB" id="A0A183IJX3"/>
<evidence type="ECO:0000256" key="2">
    <source>
        <dbReference type="ARBA" id="ARBA00022490"/>
    </source>
</evidence>
<dbReference type="GO" id="GO:0005737">
    <property type="term" value="C:cytoplasm"/>
    <property type="evidence" value="ECO:0007669"/>
    <property type="project" value="UniProtKB-SubCell"/>
</dbReference>
<dbReference type="SUPFAM" id="SSF47473">
    <property type="entry name" value="EF-hand"/>
    <property type="match status" value="2"/>
</dbReference>
<proteinExistence type="predicted"/>
<dbReference type="InterPro" id="IPR018247">
    <property type="entry name" value="EF_Hand_1_Ca_BS"/>
</dbReference>